<sequence length="299" mass="34911">MRLLKGLSSLFLLLSFLYGHGQELNATVQVNAQGVAQPDLSIFKTLETSMQEFLNNTKWTDNEYEDEEKITMSLVFVVNVYDNDRFEGNFQVSASRPVFNSTYSTPIFNYKDNDVRFEYVEYAPFFYNKNQYENNLLSLVSFYALTVIGIDADTFEFKGGESYHREAQQIVNLSQSDTSVRGWRPNDGLISRYRLNDDLLSDTYVEYRKVMYEYHLLGLDKFAEDPKRTKEKLKTILVQFEELNKRRPNSLLQRTFFDAKADEISRIYSDGPAVNIRDLKTLLQKLAPNQSSKWRTIRV</sequence>
<evidence type="ECO:0008006" key="4">
    <source>
        <dbReference type="Google" id="ProtNLM"/>
    </source>
</evidence>
<organism evidence="2 3">
    <name type="scientific">Nonlabens tegetincola</name>
    <dbReference type="NCBI Taxonomy" id="323273"/>
    <lineage>
        <taxon>Bacteria</taxon>
        <taxon>Pseudomonadati</taxon>
        <taxon>Bacteroidota</taxon>
        <taxon>Flavobacteriia</taxon>
        <taxon>Flavobacteriales</taxon>
        <taxon>Flavobacteriaceae</taxon>
        <taxon>Nonlabens</taxon>
    </lineage>
</organism>
<dbReference type="Pfam" id="PF16119">
    <property type="entry name" value="DUF4835"/>
    <property type="match status" value="1"/>
</dbReference>
<evidence type="ECO:0000313" key="2">
    <source>
        <dbReference type="EMBL" id="GAK98282.1"/>
    </source>
</evidence>
<reference evidence="2" key="1">
    <citation type="journal article" date="2014" name="Genome Announc.">
        <title>Draft Genome Sequences of Marine Flavobacterium Nonlabens Strains NR17, NR24, NR27, NR32, NR33, and Ara13.</title>
        <authorList>
            <person name="Nakanishi M."/>
            <person name="Meirelles P."/>
            <person name="Suzuki R."/>
            <person name="Takatani N."/>
            <person name="Mino S."/>
            <person name="Suda W."/>
            <person name="Oshima K."/>
            <person name="Hattori M."/>
            <person name="Ohkuma M."/>
            <person name="Hosokawa M."/>
            <person name="Miyashita K."/>
            <person name="Thompson F.L."/>
            <person name="Niwa A."/>
            <person name="Sawabe T."/>
            <person name="Sawabe T."/>
        </authorList>
    </citation>
    <scope>NUCLEOTIDE SEQUENCE [LARGE SCALE GENOMIC DNA]</scope>
    <source>
        <strain evidence="2">JCM 19294</strain>
    </source>
</reference>
<dbReference type="EMBL" id="BBML01000010">
    <property type="protein sequence ID" value="GAK98282.1"/>
    <property type="molecule type" value="Genomic_DNA"/>
</dbReference>
<dbReference type="STRING" id="319236.BST91_06975"/>
<evidence type="ECO:0000256" key="1">
    <source>
        <dbReference type="SAM" id="SignalP"/>
    </source>
</evidence>
<protein>
    <recommendedName>
        <fullName evidence="4">DUF4835 domain-containing protein</fullName>
    </recommendedName>
</protein>
<keyword evidence="3" id="KW-1185">Reference proteome</keyword>
<dbReference type="eggNOG" id="ENOG502Z7MQ">
    <property type="taxonomic scope" value="Bacteria"/>
</dbReference>
<dbReference type="Proteomes" id="UP000029221">
    <property type="component" value="Unassembled WGS sequence"/>
</dbReference>
<feature type="chain" id="PRO_5001863100" description="DUF4835 domain-containing protein" evidence="1">
    <location>
        <begin position="22"/>
        <end position="299"/>
    </location>
</feature>
<dbReference type="RefSeq" id="WP_042280380.1">
    <property type="nucleotide sequence ID" value="NZ_BBML01000010.1"/>
</dbReference>
<feature type="signal peptide" evidence="1">
    <location>
        <begin position="1"/>
        <end position="21"/>
    </location>
</feature>
<dbReference type="InterPro" id="IPR032274">
    <property type="entry name" value="DUF4835"/>
</dbReference>
<keyword evidence="1" id="KW-0732">Signal</keyword>
<name>A0A090Q7V2_9FLAO</name>
<accession>A0A090Q7V2</accession>
<comment type="caution">
    <text evidence="2">The sequence shown here is derived from an EMBL/GenBank/DDBJ whole genome shotgun (WGS) entry which is preliminary data.</text>
</comment>
<evidence type="ECO:0000313" key="3">
    <source>
        <dbReference type="Proteomes" id="UP000029221"/>
    </source>
</evidence>
<dbReference type="AlphaFoldDB" id="A0A090Q7V2"/>
<gene>
    <name evidence="2" type="ORF">JCM19294_916</name>
</gene>
<proteinExistence type="predicted"/>